<keyword evidence="2" id="KW-1133">Transmembrane helix</keyword>
<protein>
    <submittedName>
        <fullName evidence="3">Uncharacterized protein</fullName>
    </submittedName>
</protein>
<dbReference type="Proteomes" id="UP000253664">
    <property type="component" value="Unassembled WGS sequence"/>
</dbReference>
<gene>
    <name evidence="3" type="ORF">L249_0844</name>
</gene>
<proteinExistence type="predicted"/>
<keyword evidence="2" id="KW-0472">Membrane</keyword>
<comment type="caution">
    <text evidence="3">The sequence shown here is derived from an EMBL/GenBank/DDBJ whole genome shotgun (WGS) entry which is preliminary data.</text>
</comment>
<feature type="region of interest" description="Disordered" evidence="1">
    <location>
        <begin position="1"/>
        <end position="28"/>
    </location>
</feature>
<dbReference type="EMBL" id="LKCN02000007">
    <property type="protein sequence ID" value="RCI11999.1"/>
    <property type="molecule type" value="Genomic_DNA"/>
</dbReference>
<evidence type="ECO:0000313" key="3">
    <source>
        <dbReference type="EMBL" id="RCI11999.1"/>
    </source>
</evidence>
<sequence>MPKKDDNRVAAAEMKKEKKKRRKKRRTMFRKTEDTEMAYRECGRAGGVASVQVRGLTKIAAAQGTRTDSFLETDGRCWSTKSGRQDPCGPVLRRNKNSIRRGGWDAYCLVPRVNSASASVAAWNLRSSSPTNLSEDPFLPFHHRERTDLRTLGRNYLPGVTTADAPPLLCRFIPVMPSRSISISLYVSLPLYLIFPLPLSLFLPCAAVVHDMQRKEKKNRVKDTRRDIDSEATFLSSLAPASITDDYELDGASRCVRVVSATLEPGFIHAENGQHLPSCGGIGRSD</sequence>
<reference evidence="3 4" key="1">
    <citation type="journal article" date="2015" name="BMC Genomics">
        <title>Insights from the genome of Ophiocordyceps polyrhachis-furcata to pathogenicity and host specificity in insect fungi.</title>
        <authorList>
            <person name="Wichadakul D."/>
            <person name="Kobmoo N."/>
            <person name="Ingsriswang S."/>
            <person name="Tangphatsornruang S."/>
            <person name="Chantasingh D."/>
            <person name="Luangsa-ard J.J."/>
            <person name="Eurwilaichitr L."/>
        </authorList>
    </citation>
    <scope>NUCLEOTIDE SEQUENCE [LARGE SCALE GENOMIC DNA]</scope>
    <source>
        <strain evidence="3 4">BCC 54312</strain>
    </source>
</reference>
<evidence type="ECO:0000313" key="4">
    <source>
        <dbReference type="Proteomes" id="UP000253664"/>
    </source>
</evidence>
<evidence type="ECO:0000256" key="1">
    <source>
        <dbReference type="SAM" id="MobiDB-lite"/>
    </source>
</evidence>
<feature type="compositionally biased region" description="Basic residues" evidence="1">
    <location>
        <begin position="17"/>
        <end position="28"/>
    </location>
</feature>
<dbReference type="AlphaFoldDB" id="A0A367LC45"/>
<evidence type="ECO:0000256" key="2">
    <source>
        <dbReference type="SAM" id="Phobius"/>
    </source>
</evidence>
<organism evidence="3 4">
    <name type="scientific">Ophiocordyceps polyrhachis-furcata BCC 54312</name>
    <dbReference type="NCBI Taxonomy" id="1330021"/>
    <lineage>
        <taxon>Eukaryota</taxon>
        <taxon>Fungi</taxon>
        <taxon>Dikarya</taxon>
        <taxon>Ascomycota</taxon>
        <taxon>Pezizomycotina</taxon>
        <taxon>Sordariomycetes</taxon>
        <taxon>Hypocreomycetidae</taxon>
        <taxon>Hypocreales</taxon>
        <taxon>Ophiocordycipitaceae</taxon>
        <taxon>Ophiocordyceps</taxon>
    </lineage>
</organism>
<feature type="compositionally biased region" description="Basic and acidic residues" evidence="1">
    <location>
        <begin position="1"/>
        <end position="16"/>
    </location>
</feature>
<name>A0A367LC45_9HYPO</name>
<accession>A0A367LC45</accession>
<keyword evidence="4" id="KW-1185">Reference proteome</keyword>
<feature type="transmembrane region" description="Helical" evidence="2">
    <location>
        <begin position="185"/>
        <end position="209"/>
    </location>
</feature>
<keyword evidence="2" id="KW-0812">Transmembrane</keyword>